<proteinExistence type="predicted"/>
<feature type="region of interest" description="Disordered" evidence="1">
    <location>
        <begin position="89"/>
        <end position="191"/>
    </location>
</feature>
<organism evidence="2 3">
    <name type="scientific">Setaria digitata</name>
    <dbReference type="NCBI Taxonomy" id="48799"/>
    <lineage>
        <taxon>Eukaryota</taxon>
        <taxon>Metazoa</taxon>
        <taxon>Ecdysozoa</taxon>
        <taxon>Nematoda</taxon>
        <taxon>Chromadorea</taxon>
        <taxon>Rhabditida</taxon>
        <taxon>Spirurina</taxon>
        <taxon>Spiruromorpha</taxon>
        <taxon>Filarioidea</taxon>
        <taxon>Setariidae</taxon>
        <taxon>Setaria</taxon>
    </lineage>
</organism>
<protein>
    <submittedName>
        <fullName evidence="3">Uncharacterized protein</fullName>
    </submittedName>
</protein>
<evidence type="ECO:0000313" key="2">
    <source>
        <dbReference type="Proteomes" id="UP000887581"/>
    </source>
</evidence>
<dbReference type="AlphaFoldDB" id="A0A915PFJ6"/>
<feature type="compositionally biased region" description="Basic and acidic residues" evidence="1">
    <location>
        <begin position="89"/>
        <end position="98"/>
    </location>
</feature>
<evidence type="ECO:0000313" key="3">
    <source>
        <dbReference type="WBParaSite" id="sdigi.contig140.g5125.t1"/>
    </source>
</evidence>
<dbReference type="Proteomes" id="UP000887581">
    <property type="component" value="Unplaced"/>
</dbReference>
<feature type="region of interest" description="Disordered" evidence="1">
    <location>
        <begin position="1"/>
        <end position="35"/>
    </location>
</feature>
<reference evidence="3" key="1">
    <citation type="submission" date="2022-11" db="UniProtKB">
        <authorList>
            <consortium name="WormBaseParasite"/>
        </authorList>
    </citation>
    <scope>IDENTIFICATION</scope>
</reference>
<name>A0A915PFJ6_9BILA</name>
<evidence type="ECO:0000256" key="1">
    <source>
        <dbReference type="SAM" id="MobiDB-lite"/>
    </source>
</evidence>
<dbReference type="WBParaSite" id="sdigi.contig140.g5125.t1">
    <property type="protein sequence ID" value="sdigi.contig140.g5125.t1"/>
    <property type="gene ID" value="sdigi.contig140.g5125"/>
</dbReference>
<sequence length="226" mass="26767">MSFVSKDTFDRSISKSREKERASTVSHAHSPTAFSIDNIEKELIRKRELMEQHPEMEIAKHPNDDEHEMPKVTRQETLEYCRDKLTIKPKKMPYDQKQQKISQGVTKQRSDYPTMEDICSDWESDDETEQMTKQLKGKVCRDQKKSSLQQHQAQKEQIQLQQQQSQNYHQIGQNNQETHQHHPIQYHHHLQEHQLVKETCLVQPKIEAVEKQQSKKKSNAYLKPSK</sequence>
<feature type="compositionally biased region" description="Basic and acidic residues" evidence="1">
    <location>
        <begin position="7"/>
        <end position="22"/>
    </location>
</feature>
<feature type="compositionally biased region" description="Acidic residues" evidence="1">
    <location>
        <begin position="118"/>
        <end position="129"/>
    </location>
</feature>
<feature type="compositionally biased region" description="Polar residues" evidence="1">
    <location>
        <begin position="23"/>
        <end position="35"/>
    </location>
</feature>
<accession>A0A915PFJ6</accession>
<feature type="compositionally biased region" description="Low complexity" evidence="1">
    <location>
        <begin position="149"/>
        <end position="173"/>
    </location>
</feature>
<keyword evidence="2" id="KW-1185">Reference proteome</keyword>